<reference evidence="2" key="1">
    <citation type="submission" date="2019-12" db="EMBL/GenBank/DDBJ databases">
        <title>Genome sequencing and annotation of Brassica cretica.</title>
        <authorList>
            <person name="Studholme D.J."/>
            <person name="Sarris P."/>
        </authorList>
    </citation>
    <scope>NUCLEOTIDE SEQUENCE</scope>
    <source>
        <strain evidence="2">PFS-109/04</strain>
        <tissue evidence="2">Leaf</tissue>
    </source>
</reference>
<accession>A0A8S9R9P5</accession>
<feature type="compositionally biased region" description="Basic and acidic residues" evidence="1">
    <location>
        <begin position="1"/>
        <end position="13"/>
    </location>
</feature>
<dbReference type="EMBL" id="QGKX02000996">
    <property type="protein sequence ID" value="KAF3560331.1"/>
    <property type="molecule type" value="Genomic_DNA"/>
</dbReference>
<evidence type="ECO:0000313" key="2">
    <source>
        <dbReference type="EMBL" id="KAF3560331.1"/>
    </source>
</evidence>
<evidence type="ECO:0000313" key="3">
    <source>
        <dbReference type="Proteomes" id="UP000712600"/>
    </source>
</evidence>
<gene>
    <name evidence="2" type="ORF">F2Q69_00017484</name>
</gene>
<dbReference type="Proteomes" id="UP000712600">
    <property type="component" value="Unassembled WGS sequence"/>
</dbReference>
<name>A0A8S9R9P5_BRACR</name>
<evidence type="ECO:0000256" key="1">
    <source>
        <dbReference type="SAM" id="MobiDB-lite"/>
    </source>
</evidence>
<protein>
    <submittedName>
        <fullName evidence="2">Uncharacterized protein</fullName>
    </submittedName>
</protein>
<sequence>MKNPARKTEEREPPSQIQPPPSPKNHSRNRRRQASAPMTDKRGSDSALAVL</sequence>
<comment type="caution">
    <text evidence="2">The sequence shown here is derived from an EMBL/GenBank/DDBJ whole genome shotgun (WGS) entry which is preliminary data.</text>
</comment>
<feature type="region of interest" description="Disordered" evidence="1">
    <location>
        <begin position="1"/>
        <end position="51"/>
    </location>
</feature>
<organism evidence="2 3">
    <name type="scientific">Brassica cretica</name>
    <name type="common">Mustard</name>
    <dbReference type="NCBI Taxonomy" id="69181"/>
    <lineage>
        <taxon>Eukaryota</taxon>
        <taxon>Viridiplantae</taxon>
        <taxon>Streptophyta</taxon>
        <taxon>Embryophyta</taxon>
        <taxon>Tracheophyta</taxon>
        <taxon>Spermatophyta</taxon>
        <taxon>Magnoliopsida</taxon>
        <taxon>eudicotyledons</taxon>
        <taxon>Gunneridae</taxon>
        <taxon>Pentapetalae</taxon>
        <taxon>rosids</taxon>
        <taxon>malvids</taxon>
        <taxon>Brassicales</taxon>
        <taxon>Brassicaceae</taxon>
        <taxon>Brassiceae</taxon>
        <taxon>Brassica</taxon>
    </lineage>
</organism>
<proteinExistence type="predicted"/>
<dbReference type="AlphaFoldDB" id="A0A8S9R9P5"/>